<dbReference type="PANTHER" id="PTHR47332:SF4">
    <property type="entry name" value="SET DOMAIN-CONTAINING PROTEIN 5"/>
    <property type="match status" value="1"/>
</dbReference>
<dbReference type="SMART" id="SM00317">
    <property type="entry name" value="SET"/>
    <property type="match status" value="1"/>
</dbReference>
<evidence type="ECO:0000259" key="2">
    <source>
        <dbReference type="PROSITE" id="PS50280"/>
    </source>
</evidence>
<evidence type="ECO:0000313" key="4">
    <source>
        <dbReference type="Proteomes" id="UP001140091"/>
    </source>
</evidence>
<evidence type="ECO:0000313" key="3">
    <source>
        <dbReference type="EMBL" id="KAJ2926695.1"/>
    </source>
</evidence>
<dbReference type="Proteomes" id="UP001140091">
    <property type="component" value="Unassembled WGS sequence"/>
</dbReference>
<dbReference type="PANTHER" id="PTHR47332">
    <property type="entry name" value="SET DOMAIN-CONTAINING PROTEIN 5"/>
    <property type="match status" value="1"/>
</dbReference>
<sequence length="426" mass="48072">MEELMLILEVIGGGRELASATDDIKKLRSGTSHSQSGKGAKSLGNDKKVPENLEENGYIFREMIIPTNAPKTTADHPGLAVLTSVPPIHTTGEKTDPNSHTVWITCAESKARYFAKGWPKPVPKIPNKVVVKETDDDMGLGVFATRDIKQFELVLVERPYLVYPKGIGAVSLTDKATRELTKSQYFQLGLIQAEKLLERVMKDWMTEEARKGYMELANSHKHDGSGPIDGILRTNGYAVMFGDKMHGFDEDFYRGYSAVSRIGSRLNHSCISNVSVGFDAATFTICFKAKRDIKAGSQIFTSYTQILQSKADRQAALAPYEITECKCRACVNATPQSDKLRQVCLKMIWNWRNQSMEVWPKDPKLNESVLTPLLEMKKRMEEEGLDDEKCGYPLLYQIMHRVYLQVHQFKFLRHKVLQFPSVSCHQ</sequence>
<feature type="domain" description="SET" evidence="2">
    <location>
        <begin position="127"/>
        <end position="304"/>
    </location>
</feature>
<comment type="caution">
    <text evidence="3">The sequence shown here is derived from an EMBL/GenBank/DDBJ whole genome shotgun (WGS) entry which is preliminary data.</text>
</comment>
<proteinExistence type="predicted"/>
<feature type="region of interest" description="Disordered" evidence="1">
    <location>
        <begin position="24"/>
        <end position="49"/>
    </location>
</feature>
<accession>A0A9W8J972</accession>
<dbReference type="EMBL" id="JANBPK010001049">
    <property type="protein sequence ID" value="KAJ2926695.1"/>
    <property type="molecule type" value="Genomic_DNA"/>
</dbReference>
<dbReference type="AlphaFoldDB" id="A0A9W8J972"/>
<dbReference type="Pfam" id="PF00856">
    <property type="entry name" value="SET"/>
    <property type="match status" value="1"/>
</dbReference>
<evidence type="ECO:0000256" key="1">
    <source>
        <dbReference type="SAM" id="MobiDB-lite"/>
    </source>
</evidence>
<dbReference type="PROSITE" id="PS50280">
    <property type="entry name" value="SET"/>
    <property type="match status" value="1"/>
</dbReference>
<dbReference type="SUPFAM" id="SSF82199">
    <property type="entry name" value="SET domain"/>
    <property type="match status" value="1"/>
</dbReference>
<dbReference type="InterPro" id="IPR046341">
    <property type="entry name" value="SET_dom_sf"/>
</dbReference>
<dbReference type="InterPro" id="IPR053185">
    <property type="entry name" value="SET_domain_protein"/>
</dbReference>
<reference evidence="3" key="1">
    <citation type="submission" date="2022-06" db="EMBL/GenBank/DDBJ databases">
        <title>Genome Sequence of Candolleomyces eurysporus.</title>
        <authorList>
            <person name="Buettner E."/>
        </authorList>
    </citation>
    <scope>NUCLEOTIDE SEQUENCE</scope>
    <source>
        <strain evidence="3">VTCC 930004</strain>
    </source>
</reference>
<name>A0A9W8J972_9AGAR</name>
<gene>
    <name evidence="3" type="ORF">H1R20_g10415</name>
</gene>
<dbReference type="InterPro" id="IPR001214">
    <property type="entry name" value="SET_dom"/>
</dbReference>
<keyword evidence="4" id="KW-1185">Reference proteome</keyword>
<dbReference type="CDD" id="cd20071">
    <property type="entry name" value="SET_SMYD"/>
    <property type="match status" value="1"/>
</dbReference>
<protein>
    <recommendedName>
        <fullName evidence="2">SET domain-containing protein</fullName>
    </recommendedName>
</protein>
<dbReference type="Gene3D" id="2.170.270.10">
    <property type="entry name" value="SET domain"/>
    <property type="match status" value="1"/>
</dbReference>
<feature type="non-terminal residue" evidence="3">
    <location>
        <position position="426"/>
    </location>
</feature>
<organism evidence="3 4">
    <name type="scientific">Candolleomyces eurysporus</name>
    <dbReference type="NCBI Taxonomy" id="2828524"/>
    <lineage>
        <taxon>Eukaryota</taxon>
        <taxon>Fungi</taxon>
        <taxon>Dikarya</taxon>
        <taxon>Basidiomycota</taxon>
        <taxon>Agaricomycotina</taxon>
        <taxon>Agaricomycetes</taxon>
        <taxon>Agaricomycetidae</taxon>
        <taxon>Agaricales</taxon>
        <taxon>Agaricineae</taxon>
        <taxon>Psathyrellaceae</taxon>
        <taxon>Candolleomyces</taxon>
    </lineage>
</organism>
<dbReference type="OrthoDB" id="5945798at2759"/>